<dbReference type="SUPFAM" id="SSF48498">
    <property type="entry name" value="Tetracyclin repressor-like, C-terminal domain"/>
    <property type="match status" value="1"/>
</dbReference>
<evidence type="ECO:0000313" key="7">
    <source>
        <dbReference type="Proteomes" id="UP000189004"/>
    </source>
</evidence>
<dbReference type="Pfam" id="PF17940">
    <property type="entry name" value="TetR_C_31"/>
    <property type="match status" value="1"/>
</dbReference>
<dbReference type="RefSeq" id="WP_077691417.1">
    <property type="nucleotide sequence ID" value="NZ_MCOK01000001.1"/>
</dbReference>
<evidence type="ECO:0000256" key="3">
    <source>
        <dbReference type="ARBA" id="ARBA00023163"/>
    </source>
</evidence>
<keyword evidence="2 4" id="KW-0238">DNA-binding</keyword>
<dbReference type="SUPFAM" id="SSF46689">
    <property type="entry name" value="Homeodomain-like"/>
    <property type="match status" value="1"/>
</dbReference>
<dbReference type="PANTHER" id="PTHR47506:SF6">
    <property type="entry name" value="HTH-TYPE TRANSCRIPTIONAL REPRESSOR NEMR"/>
    <property type="match status" value="1"/>
</dbReference>
<dbReference type="InterPro" id="IPR001647">
    <property type="entry name" value="HTH_TetR"/>
</dbReference>
<name>A0A1V3C3A5_9ACTN</name>
<reference evidence="7" key="1">
    <citation type="submission" date="2016-08" db="EMBL/GenBank/DDBJ databases">
        <authorList>
            <person name="Tokovenko B."/>
            <person name="Kalinowski J."/>
        </authorList>
    </citation>
    <scope>NUCLEOTIDE SEQUENCE [LARGE SCALE GENOMIC DNA]</scope>
    <source>
        <strain evidence="7">UTMC102</strain>
    </source>
</reference>
<dbReference type="STRING" id="501010.NOSIN_15275"/>
<accession>A0A1V3C3A5</accession>
<evidence type="ECO:0000256" key="1">
    <source>
        <dbReference type="ARBA" id="ARBA00023015"/>
    </source>
</evidence>
<gene>
    <name evidence="6" type="ORF">NOSIN_15275</name>
</gene>
<keyword evidence="3" id="KW-0804">Transcription</keyword>
<keyword evidence="1" id="KW-0805">Transcription regulation</keyword>
<dbReference type="Pfam" id="PF00440">
    <property type="entry name" value="TetR_N"/>
    <property type="match status" value="1"/>
</dbReference>
<organism evidence="6 7">
    <name type="scientific">Nocardiopsis sinuspersici</name>
    <dbReference type="NCBI Taxonomy" id="501010"/>
    <lineage>
        <taxon>Bacteria</taxon>
        <taxon>Bacillati</taxon>
        <taxon>Actinomycetota</taxon>
        <taxon>Actinomycetes</taxon>
        <taxon>Streptosporangiales</taxon>
        <taxon>Nocardiopsidaceae</taxon>
        <taxon>Nocardiopsis</taxon>
    </lineage>
</organism>
<feature type="DNA-binding region" description="H-T-H motif" evidence="4">
    <location>
        <begin position="25"/>
        <end position="44"/>
    </location>
</feature>
<protein>
    <recommendedName>
        <fullName evidence="5">HTH tetR-type domain-containing protein</fullName>
    </recommendedName>
</protein>
<feature type="domain" description="HTH tetR-type" evidence="5">
    <location>
        <begin position="2"/>
        <end position="62"/>
    </location>
</feature>
<dbReference type="Gene3D" id="1.10.357.10">
    <property type="entry name" value="Tetracycline Repressor, domain 2"/>
    <property type="match status" value="1"/>
</dbReference>
<dbReference type="InterPro" id="IPR036271">
    <property type="entry name" value="Tet_transcr_reg_TetR-rel_C_sf"/>
</dbReference>
<comment type="caution">
    <text evidence="6">The sequence shown here is derived from an EMBL/GenBank/DDBJ whole genome shotgun (WGS) entry which is preliminary data.</text>
</comment>
<dbReference type="PANTHER" id="PTHR47506">
    <property type="entry name" value="TRANSCRIPTIONAL REGULATORY PROTEIN"/>
    <property type="match status" value="1"/>
</dbReference>
<dbReference type="AlphaFoldDB" id="A0A1V3C3A5"/>
<sequence>MSQNRTRALDAALRLLGTQGLHALTHGKVDAAAGLPRGSASNHFRTRAALVRGVVERLEERDREIWAALYDSSLGDVEHLVDAALGFVTAATTTDRALTVARYTLAMEGAHNPEVRASLARGSELVHGWTSRILADLGSPDPDTAARTLTAYADGLIMRGITRPEIVEPREQALRVVRSCLG</sequence>
<dbReference type="InterPro" id="IPR009057">
    <property type="entry name" value="Homeodomain-like_sf"/>
</dbReference>
<evidence type="ECO:0000256" key="2">
    <source>
        <dbReference type="ARBA" id="ARBA00023125"/>
    </source>
</evidence>
<proteinExistence type="predicted"/>
<evidence type="ECO:0000256" key="4">
    <source>
        <dbReference type="PROSITE-ProRule" id="PRU00335"/>
    </source>
</evidence>
<dbReference type="EMBL" id="MCOK01000001">
    <property type="protein sequence ID" value="OOC54996.1"/>
    <property type="molecule type" value="Genomic_DNA"/>
</dbReference>
<dbReference type="OrthoDB" id="7506349at2"/>
<dbReference type="Proteomes" id="UP000189004">
    <property type="component" value="Unassembled WGS sequence"/>
</dbReference>
<dbReference type="GO" id="GO:0003677">
    <property type="term" value="F:DNA binding"/>
    <property type="evidence" value="ECO:0007669"/>
    <property type="project" value="UniProtKB-UniRule"/>
</dbReference>
<evidence type="ECO:0000259" key="5">
    <source>
        <dbReference type="PROSITE" id="PS50977"/>
    </source>
</evidence>
<evidence type="ECO:0000313" key="6">
    <source>
        <dbReference type="EMBL" id="OOC54996.1"/>
    </source>
</evidence>
<keyword evidence="7" id="KW-1185">Reference proteome</keyword>
<dbReference type="InterPro" id="IPR041583">
    <property type="entry name" value="TetR_C_31"/>
</dbReference>
<dbReference type="PROSITE" id="PS50977">
    <property type="entry name" value="HTH_TETR_2"/>
    <property type="match status" value="1"/>
</dbReference>